<sequence length="174" mass="21026">MKIRIIGACGSGKSYLARELSKKYGIRHYELDNLVWDRSKPNERYSQEVRDSKLNEIVHRESWIIEGVHHKWGQDSFREADVICIICQNKYQRDFRVVKRFIRTRLGMEPSNYKQTLKNLYQMLFVWNRAFDQENLKDIMKLTEQYAEKRVLLRNNDQIMEHIENLIQFERGVV</sequence>
<dbReference type="EMBL" id="JAHLQJ010000007">
    <property type="protein sequence ID" value="MBU5672088.1"/>
    <property type="molecule type" value="Genomic_DNA"/>
</dbReference>
<keyword evidence="2" id="KW-1185">Reference proteome</keyword>
<reference evidence="1 2" key="1">
    <citation type="submission" date="2021-06" db="EMBL/GenBank/DDBJ databases">
        <authorList>
            <person name="Sun Q."/>
            <person name="Li D."/>
        </authorList>
    </citation>
    <scope>NUCLEOTIDE SEQUENCE [LARGE SCALE GENOMIC DNA]</scope>
    <source>
        <strain evidence="1 2">MSJ-6</strain>
    </source>
</reference>
<organism evidence="1 2">
    <name type="scientific">Paenibacillus brevis</name>
    <dbReference type="NCBI Taxonomy" id="2841508"/>
    <lineage>
        <taxon>Bacteria</taxon>
        <taxon>Bacillati</taxon>
        <taxon>Bacillota</taxon>
        <taxon>Bacilli</taxon>
        <taxon>Bacillales</taxon>
        <taxon>Paenibacillaceae</taxon>
        <taxon>Paenibacillus</taxon>
    </lineage>
</organism>
<dbReference type="Pfam" id="PF13238">
    <property type="entry name" value="AAA_18"/>
    <property type="match status" value="1"/>
</dbReference>
<dbReference type="Proteomes" id="UP000743001">
    <property type="component" value="Unassembled WGS sequence"/>
</dbReference>
<dbReference type="PANTHER" id="PTHR37816:SF2">
    <property type="entry name" value="DNA TOPOLOGY MODULATION PROTEIN FLAR-RELATED PROTEIN"/>
    <property type="match status" value="1"/>
</dbReference>
<comment type="caution">
    <text evidence="1">The sequence shown here is derived from an EMBL/GenBank/DDBJ whole genome shotgun (WGS) entry which is preliminary data.</text>
</comment>
<proteinExistence type="predicted"/>
<dbReference type="PANTHER" id="PTHR37816">
    <property type="entry name" value="YALI0E33011P"/>
    <property type="match status" value="1"/>
</dbReference>
<protein>
    <submittedName>
        <fullName evidence="1">AAA family ATPase</fullName>
    </submittedName>
</protein>
<evidence type="ECO:0000313" key="2">
    <source>
        <dbReference type="Proteomes" id="UP000743001"/>
    </source>
</evidence>
<dbReference type="InterPro" id="IPR052922">
    <property type="entry name" value="Cytidylate_Kinase-2"/>
</dbReference>
<evidence type="ECO:0000313" key="1">
    <source>
        <dbReference type="EMBL" id="MBU5672088.1"/>
    </source>
</evidence>
<name>A0ABS6FRS4_9BACL</name>
<gene>
    <name evidence="1" type="ORF">KQJ23_09665</name>
</gene>
<accession>A0ABS6FRS4</accession>